<protein>
    <recommendedName>
        <fullName evidence="2">Calcineurin-like phosphoesterase domain-containing protein</fullName>
    </recommendedName>
</protein>
<dbReference type="GO" id="GO:0016791">
    <property type="term" value="F:phosphatase activity"/>
    <property type="evidence" value="ECO:0007669"/>
    <property type="project" value="TreeGrafter"/>
</dbReference>
<feature type="domain" description="Calcineurin-like phosphoesterase" evidence="2">
    <location>
        <begin position="1"/>
        <end position="202"/>
    </location>
</feature>
<accession>A0A660S8L8</accession>
<dbReference type="Proteomes" id="UP000282321">
    <property type="component" value="Unassembled WGS sequence"/>
</dbReference>
<reference evidence="3 4" key="1">
    <citation type="submission" date="2018-06" db="EMBL/GenBank/DDBJ databases">
        <title>Extensive metabolic versatility and redundancy in microbially diverse, dynamic hydrothermal sediments.</title>
        <authorList>
            <person name="Dombrowski N."/>
            <person name="Teske A."/>
            <person name="Baker B.J."/>
        </authorList>
    </citation>
    <scope>NUCLEOTIDE SEQUENCE [LARGE SCALE GENOMIC DNA]</scope>
    <source>
        <strain evidence="3">B35_G9</strain>
    </source>
</reference>
<gene>
    <name evidence="3" type="ORF">DRP44_03840</name>
</gene>
<evidence type="ECO:0000259" key="2">
    <source>
        <dbReference type="Pfam" id="PF12850"/>
    </source>
</evidence>
<dbReference type="InterPro" id="IPR011152">
    <property type="entry name" value="Pesterase_MJ0912"/>
</dbReference>
<sequence>MKVIILSDIHANFPALKTAVRSFERYDMIVSLGDIIGYGPNPAECIDWVKKNADISIKGNHDSALCNDKDLYYFNEYARDVINICRKLLPESMTEYVCNLPLTAEYEDLFFVHSNPHSPDSWEYIISTDKIYYTLKEQKHKITFIGHSHVPFIAEITNNEIKLYKEKAEIRTNSRYLINAGSVGQPRDGDNRLSYVVLDRDNNTVTIKRLKYCIHETQDMMREMKLPDFLIERLEYGR</sequence>
<organism evidence="3 4">
    <name type="scientific">candidate division TA06 bacterium</name>
    <dbReference type="NCBI Taxonomy" id="2250710"/>
    <lineage>
        <taxon>Bacteria</taxon>
        <taxon>Bacteria division TA06</taxon>
    </lineage>
</organism>
<dbReference type="InterPro" id="IPR029052">
    <property type="entry name" value="Metallo-depent_PP-like"/>
</dbReference>
<dbReference type="Gene3D" id="3.60.21.10">
    <property type="match status" value="1"/>
</dbReference>
<dbReference type="SUPFAM" id="SSF56300">
    <property type="entry name" value="Metallo-dependent phosphatases"/>
    <property type="match status" value="1"/>
</dbReference>
<name>A0A660S8L8_UNCT6</name>
<dbReference type="Pfam" id="PF12850">
    <property type="entry name" value="Metallophos_2"/>
    <property type="match status" value="1"/>
</dbReference>
<proteinExistence type="inferred from homology"/>
<dbReference type="PANTHER" id="PTHR42850:SF2">
    <property type="entry name" value="BLL5683 PROTEIN"/>
    <property type="match status" value="1"/>
</dbReference>
<dbReference type="GO" id="GO:0005737">
    <property type="term" value="C:cytoplasm"/>
    <property type="evidence" value="ECO:0007669"/>
    <property type="project" value="TreeGrafter"/>
</dbReference>
<evidence type="ECO:0000256" key="1">
    <source>
        <dbReference type="ARBA" id="ARBA00008950"/>
    </source>
</evidence>
<dbReference type="AlphaFoldDB" id="A0A660S8L8"/>
<evidence type="ECO:0000313" key="4">
    <source>
        <dbReference type="Proteomes" id="UP000282321"/>
    </source>
</evidence>
<dbReference type="InterPro" id="IPR024654">
    <property type="entry name" value="Calcineurin-like_PHP_lpxH"/>
</dbReference>
<evidence type="ECO:0000313" key="3">
    <source>
        <dbReference type="EMBL" id="RKX66560.1"/>
    </source>
</evidence>
<dbReference type="InterPro" id="IPR050126">
    <property type="entry name" value="Ap4A_hydrolase"/>
</dbReference>
<dbReference type="PANTHER" id="PTHR42850">
    <property type="entry name" value="METALLOPHOSPHOESTERASE"/>
    <property type="match status" value="1"/>
</dbReference>
<comment type="caution">
    <text evidence="3">The sequence shown here is derived from an EMBL/GenBank/DDBJ whole genome shotgun (WGS) entry which is preliminary data.</text>
</comment>
<comment type="similarity">
    <text evidence="1">Belongs to the metallophosphoesterase superfamily. YfcE family.</text>
</comment>
<dbReference type="PIRSF" id="PIRSF000883">
    <property type="entry name" value="Pesterase_MJ0912"/>
    <property type="match status" value="1"/>
</dbReference>
<dbReference type="EMBL" id="QNBC01000039">
    <property type="protein sequence ID" value="RKX66560.1"/>
    <property type="molecule type" value="Genomic_DNA"/>
</dbReference>